<evidence type="ECO:0000313" key="2">
    <source>
        <dbReference type="EMBL" id="SNY74707.1"/>
    </source>
</evidence>
<dbReference type="AlphaFoldDB" id="A0A285KS90"/>
<dbReference type="InterPro" id="IPR003741">
    <property type="entry name" value="LUD_dom"/>
</dbReference>
<dbReference type="Pfam" id="PF02589">
    <property type="entry name" value="LUD_dom"/>
    <property type="match status" value="1"/>
</dbReference>
<reference evidence="2 3" key="1">
    <citation type="submission" date="2017-09" db="EMBL/GenBank/DDBJ databases">
        <authorList>
            <person name="Ehlers B."/>
            <person name="Leendertz F.H."/>
        </authorList>
    </citation>
    <scope>NUCLEOTIDE SEQUENCE [LARGE SCALE GENOMIC DNA]</scope>
    <source>
        <strain evidence="2 3">DSM 45537</strain>
    </source>
</reference>
<sequence>MGEHERVVAHVNSREDLLRRIRDALVELPDDERVVPVPRAGARQGSGAEPGDLAALVDLFAERLECHGARLHRITAADIPDQVRAALREHGARSVIAPDGLPAEWLAGWAEEEGHRIVADSPLATTGEMEQVDAVVTTCAAAAADSGILALDGGEGQSRRPATLAPDCHVCVVRADQLLPSLPEVMDRLDPRRSTILVGGPSATADAATPGVHGPRRLVVLLVR</sequence>
<feature type="domain" description="LUD" evidence="1">
    <location>
        <begin position="58"/>
        <end position="223"/>
    </location>
</feature>
<dbReference type="SUPFAM" id="SSF100950">
    <property type="entry name" value="NagB/RpiA/CoA transferase-like"/>
    <property type="match status" value="1"/>
</dbReference>
<dbReference type="RefSeq" id="WP_218841057.1">
    <property type="nucleotide sequence ID" value="NZ_OBEG01000001.1"/>
</dbReference>
<organism evidence="2 3">
    <name type="scientific">Nocardia amikacinitolerans</name>
    <dbReference type="NCBI Taxonomy" id="756689"/>
    <lineage>
        <taxon>Bacteria</taxon>
        <taxon>Bacillati</taxon>
        <taxon>Actinomycetota</taxon>
        <taxon>Actinomycetes</taxon>
        <taxon>Mycobacteriales</taxon>
        <taxon>Nocardiaceae</taxon>
        <taxon>Nocardia</taxon>
    </lineage>
</organism>
<keyword evidence="3" id="KW-1185">Reference proteome</keyword>
<dbReference type="EMBL" id="OBEG01000001">
    <property type="protein sequence ID" value="SNY74707.1"/>
    <property type="molecule type" value="Genomic_DNA"/>
</dbReference>
<dbReference type="InterPro" id="IPR024185">
    <property type="entry name" value="FTHF_cligase-like_sf"/>
</dbReference>
<dbReference type="PANTHER" id="PTHR43682:SF1">
    <property type="entry name" value="LACTATE UTILIZATION PROTEIN C"/>
    <property type="match status" value="1"/>
</dbReference>
<name>A0A285KS90_9NOCA</name>
<evidence type="ECO:0000259" key="1">
    <source>
        <dbReference type="Pfam" id="PF02589"/>
    </source>
</evidence>
<proteinExistence type="predicted"/>
<dbReference type="Proteomes" id="UP000219565">
    <property type="component" value="Unassembled WGS sequence"/>
</dbReference>
<dbReference type="Gene3D" id="3.40.50.10420">
    <property type="entry name" value="NagB/RpiA/CoA transferase-like"/>
    <property type="match status" value="1"/>
</dbReference>
<protein>
    <submittedName>
        <fullName evidence="2">L-lactate dehydrogenase complex protein LldG</fullName>
    </submittedName>
</protein>
<dbReference type="InterPro" id="IPR037171">
    <property type="entry name" value="NagB/RpiA_transferase-like"/>
</dbReference>
<accession>A0A285KS90</accession>
<gene>
    <name evidence="2" type="ORF">SAMN04244553_0313</name>
</gene>
<dbReference type="PANTHER" id="PTHR43682">
    <property type="entry name" value="LACTATE UTILIZATION PROTEIN C"/>
    <property type="match status" value="1"/>
</dbReference>
<evidence type="ECO:0000313" key="3">
    <source>
        <dbReference type="Proteomes" id="UP000219565"/>
    </source>
</evidence>
<dbReference type="STRING" id="1379680.GCA_001612615_00709"/>